<dbReference type="EMBL" id="CP025189">
    <property type="protein sequence ID" value="AWV24703.1"/>
    <property type="molecule type" value="Genomic_DNA"/>
</dbReference>
<keyword evidence="3" id="KW-0378">Hydrolase</keyword>
<sequence length="120" mass="13106">MTARFYGTAEWKRLRAEVIRRQPVCATPGCGGRSAIADHIVPRRQGGADALSNLRGLCMACHNQRVQAGREPRAKGCHEDGTPRDTRHWWAQEAAENRSGLGRSTGGVPPRRVSSGEDDS</sequence>
<evidence type="ECO:0000256" key="1">
    <source>
        <dbReference type="SAM" id="MobiDB-lite"/>
    </source>
</evidence>
<dbReference type="InterPro" id="IPR003615">
    <property type="entry name" value="HNH_nuc"/>
</dbReference>
<dbReference type="InterPro" id="IPR002711">
    <property type="entry name" value="HNH"/>
</dbReference>
<dbReference type="AlphaFoldDB" id="A0A4Y1N4S3"/>
<protein>
    <submittedName>
        <fullName evidence="3">Phage endonuclease</fullName>
    </submittedName>
</protein>
<feature type="domain" description="HNH nuclease" evidence="2">
    <location>
        <begin position="13"/>
        <end position="63"/>
    </location>
</feature>
<dbReference type="Gene3D" id="1.10.30.50">
    <property type="match status" value="1"/>
</dbReference>
<feature type="compositionally biased region" description="Basic and acidic residues" evidence="1">
    <location>
        <begin position="69"/>
        <end position="90"/>
    </location>
</feature>
<dbReference type="GO" id="GO:0004519">
    <property type="term" value="F:endonuclease activity"/>
    <property type="evidence" value="ECO:0007669"/>
    <property type="project" value="UniProtKB-KW"/>
</dbReference>
<evidence type="ECO:0000259" key="2">
    <source>
        <dbReference type="SMART" id="SM00507"/>
    </source>
</evidence>
<keyword evidence="3" id="KW-0540">Nuclease</keyword>
<dbReference type="GO" id="GO:0003676">
    <property type="term" value="F:nucleic acid binding"/>
    <property type="evidence" value="ECO:0007669"/>
    <property type="project" value="InterPro"/>
</dbReference>
<feature type="region of interest" description="Disordered" evidence="1">
    <location>
        <begin position="69"/>
        <end position="120"/>
    </location>
</feature>
<keyword evidence="3" id="KW-0255">Endonuclease</keyword>
<dbReference type="RefSeq" id="WP_162165747.1">
    <property type="nucleotide sequence ID" value="NZ_CP025189.1"/>
</dbReference>
<dbReference type="SMART" id="SM00507">
    <property type="entry name" value="HNHc"/>
    <property type="match status" value="1"/>
</dbReference>
<evidence type="ECO:0000313" key="3">
    <source>
        <dbReference type="EMBL" id="AWV24703.1"/>
    </source>
</evidence>
<organism evidence="3">
    <name type="scientific">Roseomonas mucosa</name>
    <dbReference type="NCBI Taxonomy" id="207340"/>
    <lineage>
        <taxon>Bacteria</taxon>
        <taxon>Pseudomonadati</taxon>
        <taxon>Pseudomonadota</taxon>
        <taxon>Alphaproteobacteria</taxon>
        <taxon>Acetobacterales</taxon>
        <taxon>Roseomonadaceae</taxon>
        <taxon>Roseomonas</taxon>
    </lineage>
</organism>
<gene>
    <name evidence="3" type="ORF">RADP37_05361</name>
</gene>
<accession>A0A4Y1N4S3</accession>
<dbReference type="CDD" id="cd00085">
    <property type="entry name" value="HNHc"/>
    <property type="match status" value="1"/>
</dbReference>
<reference evidence="3" key="1">
    <citation type="submission" date="2017-12" db="EMBL/GenBank/DDBJ databases">
        <authorList>
            <person name="Martens C."/>
            <person name="Dahlstrom E."/>
            <person name="Barbian K."/>
            <person name="Sykora L."/>
            <person name="Ricklefs S."/>
            <person name="Bruno D."/>
            <person name="Anzick I."/>
            <person name="Myles I."/>
            <person name="Datta S.K."/>
        </authorList>
    </citation>
    <scope>NUCLEOTIDE SEQUENCE</scope>
    <source>
        <strain evidence="3">AD2</strain>
    </source>
</reference>
<name>A0A4Y1N4S3_9PROT</name>
<dbReference type="GO" id="GO:0008270">
    <property type="term" value="F:zinc ion binding"/>
    <property type="evidence" value="ECO:0007669"/>
    <property type="project" value="InterPro"/>
</dbReference>
<proteinExistence type="predicted"/>
<dbReference type="Pfam" id="PF01844">
    <property type="entry name" value="HNH"/>
    <property type="match status" value="1"/>
</dbReference>